<accession>A0A1F5WGZ3</accession>
<gene>
    <name evidence="1" type="ORF">A3J56_01220</name>
</gene>
<proteinExistence type="predicted"/>
<dbReference type="STRING" id="1798338.A3J56_01220"/>
<dbReference type="AlphaFoldDB" id="A0A1F5WGZ3"/>
<dbReference type="Proteomes" id="UP000178406">
    <property type="component" value="Unassembled WGS sequence"/>
</dbReference>
<evidence type="ECO:0000313" key="1">
    <source>
        <dbReference type="EMBL" id="OGF74541.1"/>
    </source>
</evidence>
<comment type="caution">
    <text evidence="1">The sequence shown here is derived from an EMBL/GenBank/DDBJ whole genome shotgun (WGS) entry which is preliminary data.</text>
</comment>
<sequence length="87" mass="9969">MNFHKIKELICKSTLSPQDQDNLVVALSLANDAELEPVAKLFFESHEWIEKMSMNLKAKQAVAVSQNPDEWRNLLAQEESELKKLES</sequence>
<evidence type="ECO:0000313" key="2">
    <source>
        <dbReference type="Proteomes" id="UP000178406"/>
    </source>
</evidence>
<name>A0A1F5WGZ3_9BACT</name>
<protein>
    <submittedName>
        <fullName evidence="1">Uncharacterized protein</fullName>
    </submittedName>
</protein>
<organism evidence="1 2">
    <name type="scientific">Candidatus Giovannonibacteria bacterium RIFCSPHIGHO2_02_FULL_46_20</name>
    <dbReference type="NCBI Taxonomy" id="1798338"/>
    <lineage>
        <taxon>Bacteria</taxon>
        <taxon>Candidatus Giovannoniibacteriota</taxon>
    </lineage>
</organism>
<reference evidence="1 2" key="1">
    <citation type="journal article" date="2016" name="Nat. Commun.">
        <title>Thousands of microbial genomes shed light on interconnected biogeochemical processes in an aquifer system.</title>
        <authorList>
            <person name="Anantharaman K."/>
            <person name="Brown C.T."/>
            <person name="Hug L.A."/>
            <person name="Sharon I."/>
            <person name="Castelle C.J."/>
            <person name="Probst A.J."/>
            <person name="Thomas B.C."/>
            <person name="Singh A."/>
            <person name="Wilkins M.J."/>
            <person name="Karaoz U."/>
            <person name="Brodie E.L."/>
            <person name="Williams K.H."/>
            <person name="Hubbard S.S."/>
            <person name="Banfield J.F."/>
        </authorList>
    </citation>
    <scope>NUCLEOTIDE SEQUENCE [LARGE SCALE GENOMIC DNA]</scope>
</reference>
<dbReference type="EMBL" id="MFHQ01000017">
    <property type="protein sequence ID" value="OGF74541.1"/>
    <property type="molecule type" value="Genomic_DNA"/>
</dbReference>